<keyword evidence="4" id="KW-1185">Reference proteome</keyword>
<dbReference type="SMART" id="SM00382">
    <property type="entry name" value="AAA"/>
    <property type="match status" value="1"/>
</dbReference>
<feature type="compositionally biased region" description="Basic residues" evidence="1">
    <location>
        <begin position="201"/>
        <end position="212"/>
    </location>
</feature>
<name>A0AAQ6IPD3_ANATE</name>
<dbReference type="PANTHER" id="PTHR23389">
    <property type="entry name" value="CHROMOSOME TRANSMISSION FIDELITY FACTOR 18"/>
    <property type="match status" value="1"/>
</dbReference>
<dbReference type="GeneID" id="113161585"/>
<dbReference type="GeneTree" id="ENSGT00940000153469"/>
<feature type="domain" description="AAA+ ATPase" evidence="2">
    <location>
        <begin position="325"/>
        <end position="549"/>
    </location>
</feature>
<feature type="region of interest" description="Disordered" evidence="1">
    <location>
        <begin position="199"/>
        <end position="223"/>
    </location>
</feature>
<dbReference type="GO" id="GO:0016887">
    <property type="term" value="F:ATP hydrolysis activity"/>
    <property type="evidence" value="ECO:0007669"/>
    <property type="project" value="InterPro"/>
</dbReference>
<dbReference type="InterPro" id="IPR003593">
    <property type="entry name" value="AAA+_ATPase"/>
</dbReference>
<dbReference type="Proteomes" id="UP000265040">
    <property type="component" value="Chromosome 1"/>
</dbReference>
<proteinExistence type="predicted"/>
<feature type="compositionally biased region" description="Basic and acidic residues" evidence="1">
    <location>
        <begin position="290"/>
        <end position="302"/>
    </location>
</feature>
<reference evidence="3 4" key="1">
    <citation type="submission" date="2021-04" db="EMBL/GenBank/DDBJ databases">
        <authorList>
            <consortium name="Wellcome Sanger Institute Data Sharing"/>
        </authorList>
    </citation>
    <scope>NUCLEOTIDE SEQUENCE [LARGE SCALE GENOMIC DNA]</scope>
</reference>
<dbReference type="GO" id="GO:0005634">
    <property type="term" value="C:nucleus"/>
    <property type="evidence" value="ECO:0007669"/>
    <property type="project" value="TreeGrafter"/>
</dbReference>
<reference evidence="3" key="3">
    <citation type="submission" date="2025-09" db="UniProtKB">
        <authorList>
            <consortium name="Ensembl"/>
        </authorList>
    </citation>
    <scope>IDENTIFICATION</scope>
</reference>
<dbReference type="GO" id="GO:0005524">
    <property type="term" value="F:ATP binding"/>
    <property type="evidence" value="ECO:0007669"/>
    <property type="project" value="InterPro"/>
</dbReference>
<feature type="region of interest" description="Disordered" evidence="1">
    <location>
        <begin position="1"/>
        <end position="21"/>
    </location>
</feature>
<dbReference type="InterPro" id="IPR003959">
    <property type="entry name" value="ATPase_AAA_core"/>
</dbReference>
<reference evidence="3" key="2">
    <citation type="submission" date="2025-08" db="UniProtKB">
        <authorList>
            <consortium name="Ensembl"/>
        </authorList>
    </citation>
    <scope>IDENTIFICATION</scope>
</reference>
<protein>
    <recommendedName>
        <fullName evidence="2">AAA+ ATPase domain-containing protein</fullName>
    </recommendedName>
</protein>
<sequence>MPNKHKRSKNSEETTCPSKNHVLTTDVKIAPIFFRCTSERRKWSRRAETTVELSSNSEDVQRVKGQQLLSASTVCRLPEEEGFHRSSGRGQLPPSALNISLTEIQTSNPTFPVQTVFSSLQKKASGELQHLGATAEISLYPNPQQSYLKEKRKRGDEGCEAVSKRLRCSFTAERAAALESCHLPAQPVQESKVLQVTEHHRSSKLSRTRRLRQQSGRSAGAVSSCDLKSEWTNHRESDSQSLITTGFSFEDVLWTDKYSPRHSSEVIGNSASVKKLNSWLKKWKLRAASDERKKTEEGKQEENNSWDCGDFQGEAGAGDNREETLCNTVLITGPPGVGKTASVYACAQELGFKVFEVNCSSQRSGRHVLSQLKEATQSHLVETSGKDPLKPAYFKNYTTNSCTPKADTLPEKTVHPKNVISTTKKRATKSGGRCGRKGKANPVTLASYFKMQAKADHLHFGGPLSSEKPNTTKLGNPSPGCDQTVPQSKKTATSLILFEEVDVIFEDDVGFLAAIKTFMTTTKRPVILTTNDPTFRERFSCSLEEITFKTPPAESVCSYLQLVGLAEKVQLDFDDVSSLLRLTRGDVRRCLLQLQLWVHSGGGRASQSEVRLKEPTCVPYSDATQGGGSLDSQVPPRQTGCTASMVGLELVTQIQLLNHLKTQYWSERDMNKLLMLLAESWRGRVPLLYSNLELLLPVHTDLHNHAVSKTINGKHVRNISRLSRKKYNTTCDTTSSSMKQRTSLSVTVAPSRAPTSCDKIEQNTAKVETVFLDALTDFFDLMSYLDATLQGAAPLVSGSCRPEALVWTGAEIKDGLLDETNEEECRSWSQERLLNIQAAVEGLGCHKCCWRLSEVWSEARTCRQKEEDNATGSVVAYPATSTRQELTFTVRPLCAPSVSQRRYELSRAVFGSESFSLLGNRKAVSVDYMPVLRSICRFQRAQQQREEPVRCMNYLSGSQLGLSNSTLKLLAEDFS</sequence>
<dbReference type="CDD" id="cd00009">
    <property type="entry name" value="AAA"/>
    <property type="match status" value="1"/>
</dbReference>
<dbReference type="SUPFAM" id="SSF52540">
    <property type="entry name" value="P-loop containing nucleoside triphosphate hydrolases"/>
    <property type="match status" value="1"/>
</dbReference>
<dbReference type="Pfam" id="PF00004">
    <property type="entry name" value="AAA"/>
    <property type="match status" value="1"/>
</dbReference>
<dbReference type="InterPro" id="IPR027417">
    <property type="entry name" value="P-loop_NTPase"/>
</dbReference>
<dbReference type="Ensembl" id="ENSATET00000074846.1">
    <property type="protein sequence ID" value="ENSATEP00000077274.1"/>
    <property type="gene ID" value="ENSATEG00000031794.1"/>
</dbReference>
<feature type="region of interest" description="Disordered" evidence="1">
    <location>
        <begin position="461"/>
        <end position="486"/>
    </location>
</feature>
<evidence type="ECO:0000313" key="3">
    <source>
        <dbReference type="Ensembl" id="ENSATEP00000077274.1"/>
    </source>
</evidence>
<dbReference type="AlphaFoldDB" id="A0AAQ6IPD3"/>
<accession>A0AAQ6IPD3</accession>
<dbReference type="GO" id="GO:0061860">
    <property type="term" value="F:DNA clamp unloader activity"/>
    <property type="evidence" value="ECO:0007669"/>
    <property type="project" value="TreeGrafter"/>
</dbReference>
<evidence type="ECO:0000256" key="1">
    <source>
        <dbReference type="SAM" id="MobiDB-lite"/>
    </source>
</evidence>
<organism evidence="3 4">
    <name type="scientific">Anabas testudineus</name>
    <name type="common">Climbing perch</name>
    <name type="synonym">Anthias testudineus</name>
    <dbReference type="NCBI Taxonomy" id="64144"/>
    <lineage>
        <taxon>Eukaryota</taxon>
        <taxon>Metazoa</taxon>
        <taxon>Chordata</taxon>
        <taxon>Craniata</taxon>
        <taxon>Vertebrata</taxon>
        <taxon>Euteleostomi</taxon>
        <taxon>Actinopterygii</taxon>
        <taxon>Neopterygii</taxon>
        <taxon>Teleostei</taxon>
        <taxon>Neoteleostei</taxon>
        <taxon>Acanthomorphata</taxon>
        <taxon>Anabantaria</taxon>
        <taxon>Anabantiformes</taxon>
        <taxon>Anabantoidei</taxon>
        <taxon>Anabantidae</taxon>
        <taxon>Anabas</taxon>
    </lineage>
</organism>
<dbReference type="CTD" id="321619"/>
<dbReference type="Gene3D" id="3.40.50.300">
    <property type="entry name" value="P-loop containing nucleotide triphosphate hydrolases"/>
    <property type="match status" value="1"/>
</dbReference>
<feature type="region of interest" description="Disordered" evidence="1">
    <location>
        <begin position="290"/>
        <end position="314"/>
    </location>
</feature>
<dbReference type="PANTHER" id="PTHR23389:SF21">
    <property type="entry name" value="ATPASE FAMILY AAA DOMAIN-CONTAINING PROTEIN 5"/>
    <property type="match status" value="1"/>
</dbReference>
<dbReference type="GO" id="GO:0003677">
    <property type="term" value="F:DNA binding"/>
    <property type="evidence" value="ECO:0007669"/>
    <property type="project" value="TreeGrafter"/>
</dbReference>
<evidence type="ECO:0000259" key="2">
    <source>
        <dbReference type="SMART" id="SM00382"/>
    </source>
</evidence>
<dbReference type="RefSeq" id="XP_026215046.1">
    <property type="nucleotide sequence ID" value="XM_026359261.1"/>
</dbReference>
<evidence type="ECO:0000313" key="4">
    <source>
        <dbReference type="Proteomes" id="UP000265040"/>
    </source>
</evidence>